<protein>
    <submittedName>
        <fullName evidence="2">Uncharacterized protein</fullName>
    </submittedName>
</protein>
<gene>
    <name evidence="2" type="ORF">RSSM_05098</name>
</gene>
<accession>M5TW96</accession>
<evidence type="ECO:0000313" key="3">
    <source>
        <dbReference type="Proteomes" id="UP000011885"/>
    </source>
</evidence>
<feature type="compositionally biased region" description="Polar residues" evidence="1">
    <location>
        <begin position="11"/>
        <end position="21"/>
    </location>
</feature>
<feature type="region of interest" description="Disordered" evidence="1">
    <location>
        <begin position="1"/>
        <end position="46"/>
    </location>
</feature>
<name>M5TW96_9BACT</name>
<dbReference type="Proteomes" id="UP000011885">
    <property type="component" value="Unassembled WGS sequence"/>
</dbReference>
<comment type="caution">
    <text evidence="2">The sequence shown here is derived from an EMBL/GenBank/DDBJ whole genome shotgun (WGS) entry which is preliminary data.</text>
</comment>
<reference evidence="2 3" key="1">
    <citation type="journal article" date="2013" name="Mar. Genomics">
        <title>Expression of sulfatases in Rhodopirellula baltica and the diversity of sulfatases in the genus Rhodopirellula.</title>
        <authorList>
            <person name="Wegner C.E."/>
            <person name="Richter-Heitmann T."/>
            <person name="Klindworth A."/>
            <person name="Klockow C."/>
            <person name="Richter M."/>
            <person name="Achstetter T."/>
            <person name="Glockner F.O."/>
            <person name="Harder J."/>
        </authorList>
    </citation>
    <scope>NUCLEOTIDE SEQUENCE [LARGE SCALE GENOMIC DNA]</scope>
    <source>
        <strain evidence="2 3">SM41</strain>
    </source>
</reference>
<dbReference type="AlphaFoldDB" id="M5TW96"/>
<sequence length="46" mass="5059">MMRIDDPQQKKVATSFSSLYRSDTPDCAEPTQPMKGSYAKSPGLGH</sequence>
<dbReference type="EMBL" id="ANOH01000350">
    <property type="protein sequence ID" value="EMI53482.1"/>
    <property type="molecule type" value="Genomic_DNA"/>
</dbReference>
<organism evidence="2 3">
    <name type="scientific">Rhodopirellula sallentina SM41</name>
    <dbReference type="NCBI Taxonomy" id="1263870"/>
    <lineage>
        <taxon>Bacteria</taxon>
        <taxon>Pseudomonadati</taxon>
        <taxon>Planctomycetota</taxon>
        <taxon>Planctomycetia</taxon>
        <taxon>Pirellulales</taxon>
        <taxon>Pirellulaceae</taxon>
        <taxon>Rhodopirellula</taxon>
    </lineage>
</organism>
<evidence type="ECO:0000313" key="2">
    <source>
        <dbReference type="EMBL" id="EMI53482.1"/>
    </source>
</evidence>
<keyword evidence="3" id="KW-1185">Reference proteome</keyword>
<proteinExistence type="predicted"/>
<evidence type="ECO:0000256" key="1">
    <source>
        <dbReference type="SAM" id="MobiDB-lite"/>
    </source>
</evidence>
<dbReference type="PATRIC" id="fig|1263870.3.peg.5391"/>